<dbReference type="CDD" id="cd01767">
    <property type="entry name" value="UBX"/>
    <property type="match status" value="1"/>
</dbReference>
<dbReference type="Gene3D" id="3.40.30.10">
    <property type="entry name" value="Glutaredoxin"/>
    <property type="match status" value="1"/>
</dbReference>
<keyword evidence="4" id="KW-1185">Reference proteome</keyword>
<dbReference type="Pfam" id="PF23187">
    <property type="entry name" value="UBX7_N"/>
    <property type="match status" value="1"/>
</dbReference>
<dbReference type="SUPFAM" id="SSF52833">
    <property type="entry name" value="Thioredoxin-like"/>
    <property type="match status" value="1"/>
</dbReference>
<proteinExistence type="predicted"/>
<gene>
    <name evidence="3" type="ORF">QJS10_CPB04g01849</name>
</gene>
<evidence type="ECO:0000313" key="4">
    <source>
        <dbReference type="Proteomes" id="UP001180020"/>
    </source>
</evidence>
<evidence type="ECO:0000259" key="2">
    <source>
        <dbReference type="PROSITE" id="PS50033"/>
    </source>
</evidence>
<feature type="region of interest" description="Disordered" evidence="1">
    <location>
        <begin position="209"/>
        <end position="254"/>
    </location>
</feature>
<dbReference type="PANTHER" id="PTHR47770:SF1">
    <property type="entry name" value="PLANT UBX DOMAIN-CONTAINING PROTEIN 11"/>
    <property type="match status" value="1"/>
</dbReference>
<dbReference type="Gene3D" id="3.10.20.90">
    <property type="entry name" value="Phosphatidylinositol 3-kinase Catalytic Subunit, Chain A, domain 1"/>
    <property type="match status" value="1"/>
</dbReference>
<sequence>MEGSMSSLTYKGSIAEAIAEAKRQKKLFVVYISGQNEISVELEQSVWTNPSVVESILKFCVFVHLLEGTVGASQFSSIYPQNSVPSISVVGYNGVMLWSHDGYVSARDFIESIEKAWATIHMQESVATLLAGALASKKSEPSTSGTASTVPPEQGMCLSTDSPSPGDKSLQVPDQQQDTKHVEESSVQSMHDDVLEHAGVEQTISVCDADNTLPHPIMGKTDSSESSGTDKVTSSERDGSSAAEQSMMVDRESTSTLVDLGELHTNDGSKVSSGSSQMAAVVRDSTILQPENMKIDSQISADNLEIADNVPRNIDAGLSLGDSEMTASETTDIIQDQKVEGVSDRTNVTKKSNDVNLNIRLPDGSSLQGKFSVTDTLRSVKTFVDKNHKIGLGSYDLAVPYPRKLFNEQDLSKTLSDLGFASREALIVVPHRHATVFHGGQSSSHNVPNTVVDTDSNNNGSGYFGLAKRIISFVNPFSYFGGSSSSSQLDSTTDDGLWQYRPNPGLQNALSGSGQPSHQHSRDNQSPLTNENVGKAKNGTSRSFGSNIHTLKRDEDDPRFSDRNSFWNGNSTQYGGDNNK</sequence>
<evidence type="ECO:0000256" key="1">
    <source>
        <dbReference type="SAM" id="MobiDB-lite"/>
    </source>
</evidence>
<dbReference type="SUPFAM" id="SSF54236">
    <property type="entry name" value="Ubiquitin-like"/>
    <property type="match status" value="1"/>
</dbReference>
<feature type="region of interest" description="Disordered" evidence="1">
    <location>
        <begin position="491"/>
        <end position="580"/>
    </location>
</feature>
<feature type="compositionally biased region" description="Polar residues" evidence="1">
    <location>
        <begin position="505"/>
        <end position="549"/>
    </location>
</feature>
<dbReference type="Proteomes" id="UP001180020">
    <property type="component" value="Unassembled WGS sequence"/>
</dbReference>
<reference evidence="3" key="2">
    <citation type="submission" date="2023-06" db="EMBL/GenBank/DDBJ databases">
        <authorList>
            <person name="Ma L."/>
            <person name="Liu K.-W."/>
            <person name="Li Z."/>
            <person name="Hsiao Y.-Y."/>
            <person name="Qi Y."/>
            <person name="Fu T."/>
            <person name="Tang G."/>
            <person name="Zhang D."/>
            <person name="Sun W.-H."/>
            <person name="Liu D.-K."/>
            <person name="Li Y."/>
            <person name="Chen G.-Z."/>
            <person name="Liu X.-D."/>
            <person name="Liao X.-Y."/>
            <person name="Jiang Y.-T."/>
            <person name="Yu X."/>
            <person name="Hao Y."/>
            <person name="Huang J."/>
            <person name="Zhao X.-W."/>
            <person name="Ke S."/>
            <person name="Chen Y.-Y."/>
            <person name="Wu W.-L."/>
            <person name="Hsu J.-L."/>
            <person name="Lin Y.-F."/>
            <person name="Huang M.-D."/>
            <person name="Li C.-Y."/>
            <person name="Huang L."/>
            <person name="Wang Z.-W."/>
            <person name="Zhao X."/>
            <person name="Zhong W.-Y."/>
            <person name="Peng D.-H."/>
            <person name="Ahmad S."/>
            <person name="Lan S."/>
            <person name="Zhang J.-S."/>
            <person name="Tsai W.-C."/>
            <person name="Van De Peer Y."/>
            <person name="Liu Z.-J."/>
        </authorList>
    </citation>
    <scope>NUCLEOTIDE SEQUENCE</scope>
    <source>
        <strain evidence="3">CP</strain>
        <tissue evidence="3">Leaves</tissue>
    </source>
</reference>
<organism evidence="3 4">
    <name type="scientific">Acorus calamus</name>
    <name type="common">Sweet flag</name>
    <dbReference type="NCBI Taxonomy" id="4465"/>
    <lineage>
        <taxon>Eukaryota</taxon>
        <taxon>Viridiplantae</taxon>
        <taxon>Streptophyta</taxon>
        <taxon>Embryophyta</taxon>
        <taxon>Tracheophyta</taxon>
        <taxon>Spermatophyta</taxon>
        <taxon>Magnoliopsida</taxon>
        <taxon>Liliopsida</taxon>
        <taxon>Acoraceae</taxon>
        <taxon>Acorus</taxon>
    </lineage>
</organism>
<dbReference type="InterPro" id="IPR029071">
    <property type="entry name" value="Ubiquitin-like_domsf"/>
</dbReference>
<dbReference type="PANTHER" id="PTHR47770">
    <property type="entry name" value="PLANT UBX DOMAIN-CONTAINING PROTEIN 11"/>
    <property type="match status" value="1"/>
</dbReference>
<evidence type="ECO:0000313" key="3">
    <source>
        <dbReference type="EMBL" id="KAK1319818.1"/>
    </source>
</evidence>
<comment type="caution">
    <text evidence="3">The sequence shown here is derived from an EMBL/GenBank/DDBJ whole genome shotgun (WGS) entry which is preliminary data.</text>
</comment>
<dbReference type="Pfam" id="PF00789">
    <property type="entry name" value="UBX"/>
    <property type="match status" value="1"/>
</dbReference>
<dbReference type="InterPro" id="IPR001012">
    <property type="entry name" value="UBX_dom"/>
</dbReference>
<name>A0AAV9F474_ACOCL</name>
<feature type="compositionally biased region" description="Polar residues" evidence="1">
    <location>
        <begin position="141"/>
        <end position="163"/>
    </location>
</feature>
<feature type="compositionally biased region" description="Basic and acidic residues" evidence="1">
    <location>
        <begin position="551"/>
        <end position="562"/>
    </location>
</feature>
<dbReference type="AlphaFoldDB" id="A0AAV9F474"/>
<protein>
    <recommendedName>
        <fullName evidence="2">UBX domain-containing protein</fullName>
    </recommendedName>
</protein>
<feature type="region of interest" description="Disordered" evidence="1">
    <location>
        <begin position="138"/>
        <end position="190"/>
    </location>
</feature>
<dbReference type="InterPro" id="IPR036249">
    <property type="entry name" value="Thioredoxin-like_sf"/>
</dbReference>
<feature type="compositionally biased region" description="Basic and acidic residues" evidence="1">
    <location>
        <begin position="177"/>
        <end position="190"/>
    </location>
</feature>
<dbReference type="SMART" id="SM00166">
    <property type="entry name" value="UBX"/>
    <property type="match status" value="1"/>
</dbReference>
<accession>A0AAV9F474</accession>
<feature type="domain" description="UBX" evidence="2">
    <location>
        <begin position="350"/>
        <end position="428"/>
    </location>
</feature>
<dbReference type="EMBL" id="JAUJYO010000004">
    <property type="protein sequence ID" value="KAK1319818.1"/>
    <property type="molecule type" value="Genomic_DNA"/>
</dbReference>
<feature type="compositionally biased region" description="Polar residues" evidence="1">
    <location>
        <begin position="563"/>
        <end position="580"/>
    </location>
</feature>
<dbReference type="PROSITE" id="PS50033">
    <property type="entry name" value="UBX"/>
    <property type="match status" value="1"/>
</dbReference>
<reference evidence="3" key="1">
    <citation type="journal article" date="2023" name="Nat. Commun.">
        <title>Diploid and tetraploid genomes of Acorus and the evolution of monocots.</title>
        <authorList>
            <person name="Ma L."/>
            <person name="Liu K.W."/>
            <person name="Li Z."/>
            <person name="Hsiao Y.Y."/>
            <person name="Qi Y."/>
            <person name="Fu T."/>
            <person name="Tang G.D."/>
            <person name="Zhang D."/>
            <person name="Sun W.H."/>
            <person name="Liu D.K."/>
            <person name="Li Y."/>
            <person name="Chen G.Z."/>
            <person name="Liu X.D."/>
            <person name="Liao X.Y."/>
            <person name="Jiang Y.T."/>
            <person name="Yu X."/>
            <person name="Hao Y."/>
            <person name="Huang J."/>
            <person name="Zhao X.W."/>
            <person name="Ke S."/>
            <person name="Chen Y.Y."/>
            <person name="Wu W.L."/>
            <person name="Hsu J.L."/>
            <person name="Lin Y.F."/>
            <person name="Huang M.D."/>
            <person name="Li C.Y."/>
            <person name="Huang L."/>
            <person name="Wang Z.W."/>
            <person name="Zhao X."/>
            <person name="Zhong W.Y."/>
            <person name="Peng D.H."/>
            <person name="Ahmad S."/>
            <person name="Lan S."/>
            <person name="Zhang J.S."/>
            <person name="Tsai W.C."/>
            <person name="Van de Peer Y."/>
            <person name="Liu Z.J."/>
        </authorList>
    </citation>
    <scope>NUCLEOTIDE SEQUENCE</scope>
    <source>
        <strain evidence="3">CP</strain>
    </source>
</reference>